<evidence type="ECO:0000256" key="7">
    <source>
        <dbReference type="ARBA" id="ARBA00023150"/>
    </source>
</evidence>
<evidence type="ECO:0000256" key="2">
    <source>
        <dbReference type="ARBA" id="ARBA00022679"/>
    </source>
</evidence>
<dbReference type="InterPro" id="IPR029044">
    <property type="entry name" value="Nucleotide-diphossugar_trans"/>
</dbReference>
<dbReference type="GO" id="GO:1902758">
    <property type="term" value="P:bis(molybdopterin guanine dinucleotide)molybdenum biosynthetic process"/>
    <property type="evidence" value="ECO:0007669"/>
    <property type="project" value="TreeGrafter"/>
</dbReference>
<gene>
    <name evidence="9" type="ORF">FWK02_34725</name>
</gene>
<dbReference type="AlphaFoldDB" id="A0A5C9AC61"/>
<evidence type="ECO:0000259" key="8">
    <source>
        <dbReference type="Pfam" id="PF12804"/>
    </source>
</evidence>
<feature type="domain" description="MobA-like NTP transferase" evidence="8">
    <location>
        <begin position="9"/>
        <end position="113"/>
    </location>
</feature>
<proteinExistence type="predicted"/>
<dbReference type="Proteomes" id="UP000321461">
    <property type="component" value="Unassembled WGS sequence"/>
</dbReference>
<keyword evidence="5" id="KW-0460">Magnesium</keyword>
<dbReference type="EMBL" id="VSBS01002282">
    <property type="protein sequence ID" value="TXS97147.1"/>
    <property type="molecule type" value="Genomic_DNA"/>
</dbReference>
<dbReference type="GO" id="GO:0016779">
    <property type="term" value="F:nucleotidyltransferase activity"/>
    <property type="evidence" value="ECO:0007669"/>
    <property type="project" value="UniProtKB-KW"/>
</dbReference>
<sequence length="113" mass="12233">MNLMTTITGVVLAGGKARRMGGVDKGLLELNGKPLWQHVADALMTQLSHVVVNANRHQEIYQAGGLKVIEDSLADYPGPLAGMLSVMQQEAGEWFLFCPCDTPYIPPDLAARL</sequence>
<organism evidence="9 10">
    <name type="scientific">Escherichia coli</name>
    <dbReference type="NCBI Taxonomy" id="562"/>
    <lineage>
        <taxon>Bacteria</taxon>
        <taxon>Pseudomonadati</taxon>
        <taxon>Pseudomonadota</taxon>
        <taxon>Gammaproteobacteria</taxon>
        <taxon>Enterobacterales</taxon>
        <taxon>Enterobacteriaceae</taxon>
        <taxon>Escherichia</taxon>
    </lineage>
</organism>
<dbReference type="InterPro" id="IPR025877">
    <property type="entry name" value="MobA-like_NTP_Trfase"/>
</dbReference>
<keyword evidence="7" id="KW-0501">Molybdenum cofactor biosynthesis</keyword>
<dbReference type="SUPFAM" id="SSF53448">
    <property type="entry name" value="Nucleotide-diphospho-sugar transferases"/>
    <property type="match status" value="1"/>
</dbReference>
<evidence type="ECO:0000313" key="9">
    <source>
        <dbReference type="EMBL" id="TXS97147.1"/>
    </source>
</evidence>
<reference evidence="9 10" key="1">
    <citation type="submission" date="2019-08" db="EMBL/GenBank/DDBJ databases">
        <title>Whole genome analysis of cultivated E. coli strains isolated from CD patients and healthy donors.</title>
        <authorList>
            <person name="Siniagina M.N."/>
            <person name="Markelova M.I."/>
            <person name="Laikov A.V."/>
            <person name="Boulygina E.A."/>
            <person name="Khusnutdinova D.R."/>
            <person name="Kharchenko A."/>
            <person name="Grigoryeva T.V."/>
        </authorList>
    </citation>
    <scope>NUCLEOTIDE SEQUENCE [LARGE SCALE GENOMIC DNA]</scope>
    <source>
        <strain evidence="9 10">3_77_5</strain>
    </source>
</reference>
<dbReference type="InterPro" id="IPR013482">
    <property type="entry name" value="Molybde_CF_guanTrfase"/>
</dbReference>
<evidence type="ECO:0000256" key="6">
    <source>
        <dbReference type="ARBA" id="ARBA00023134"/>
    </source>
</evidence>
<keyword evidence="6" id="KW-0342">GTP-binding</keyword>
<evidence type="ECO:0000256" key="4">
    <source>
        <dbReference type="ARBA" id="ARBA00022741"/>
    </source>
</evidence>
<keyword evidence="9" id="KW-0548">Nucleotidyltransferase</keyword>
<protein>
    <submittedName>
        <fullName evidence="9">Molybdenum cofactor guanylyltransferase</fullName>
    </submittedName>
</protein>
<dbReference type="Pfam" id="PF12804">
    <property type="entry name" value="NTP_transf_3"/>
    <property type="match status" value="1"/>
</dbReference>
<dbReference type="GO" id="GO:0046872">
    <property type="term" value="F:metal ion binding"/>
    <property type="evidence" value="ECO:0007669"/>
    <property type="project" value="UniProtKB-KW"/>
</dbReference>
<keyword evidence="2 9" id="KW-0808">Transferase</keyword>
<comment type="caution">
    <text evidence="9">The sequence shown here is derived from an EMBL/GenBank/DDBJ whole genome shotgun (WGS) entry which is preliminary data.</text>
</comment>
<keyword evidence="4" id="KW-0547">Nucleotide-binding</keyword>
<keyword evidence="1" id="KW-0963">Cytoplasm</keyword>
<dbReference type="Gene3D" id="3.90.550.10">
    <property type="entry name" value="Spore Coat Polysaccharide Biosynthesis Protein SpsA, Chain A"/>
    <property type="match status" value="1"/>
</dbReference>
<name>A0A5C9AC61_ECOLX</name>
<evidence type="ECO:0000313" key="10">
    <source>
        <dbReference type="Proteomes" id="UP000321461"/>
    </source>
</evidence>
<accession>A0A5C9AC61</accession>
<evidence type="ECO:0000256" key="5">
    <source>
        <dbReference type="ARBA" id="ARBA00022842"/>
    </source>
</evidence>
<dbReference type="GO" id="GO:0005525">
    <property type="term" value="F:GTP binding"/>
    <property type="evidence" value="ECO:0007669"/>
    <property type="project" value="UniProtKB-KW"/>
</dbReference>
<dbReference type="CDD" id="cd02503">
    <property type="entry name" value="MobA"/>
    <property type="match status" value="1"/>
</dbReference>
<evidence type="ECO:0000256" key="1">
    <source>
        <dbReference type="ARBA" id="ARBA00022490"/>
    </source>
</evidence>
<keyword evidence="3" id="KW-0479">Metal-binding</keyword>
<dbReference type="PANTHER" id="PTHR19136:SF81">
    <property type="entry name" value="MOLYBDENUM COFACTOR GUANYLYLTRANSFERASE"/>
    <property type="match status" value="1"/>
</dbReference>
<dbReference type="PANTHER" id="PTHR19136">
    <property type="entry name" value="MOLYBDENUM COFACTOR GUANYLYLTRANSFERASE"/>
    <property type="match status" value="1"/>
</dbReference>
<feature type="non-terminal residue" evidence="9">
    <location>
        <position position="113"/>
    </location>
</feature>
<evidence type="ECO:0000256" key="3">
    <source>
        <dbReference type="ARBA" id="ARBA00022723"/>
    </source>
</evidence>